<dbReference type="Proteomes" id="UP000838748">
    <property type="component" value="Unassembled WGS sequence"/>
</dbReference>
<protein>
    <recommendedName>
        <fullName evidence="3">Type VI secretion system baseplate subunit TssG</fullName>
    </recommendedName>
</protein>
<dbReference type="NCBIfam" id="TIGR03347">
    <property type="entry name" value="VI_chp_1"/>
    <property type="match status" value="1"/>
</dbReference>
<reference evidence="1" key="1">
    <citation type="submission" date="2021-11" db="EMBL/GenBank/DDBJ databases">
        <authorList>
            <person name="Rodrigo-Torres L."/>
            <person name="Arahal R. D."/>
            <person name="Lucena T."/>
        </authorList>
    </citation>
    <scope>NUCLEOTIDE SEQUENCE</scope>
    <source>
        <strain evidence="1">CECT 7928</strain>
    </source>
</reference>
<evidence type="ECO:0008006" key="3">
    <source>
        <dbReference type="Google" id="ProtNLM"/>
    </source>
</evidence>
<dbReference type="PANTHER" id="PTHR35564">
    <property type="match status" value="1"/>
</dbReference>
<dbReference type="PANTHER" id="PTHR35564:SF3">
    <property type="entry name" value="TYPE VI SECRETION SYSTEM BASEPLATE SUBUNIT TSSG"/>
    <property type="match status" value="1"/>
</dbReference>
<dbReference type="EMBL" id="CAKLDM010000001">
    <property type="protein sequence ID" value="CAH0537449.1"/>
    <property type="molecule type" value="Genomic_DNA"/>
</dbReference>
<sequence length="354" mass="39983">MGNPDGSAALDLAELSESIALVESPNKLIAQNTMLEASQHLQADIRKYDFYQLVELLHRLVEDDTESDEWQAQCRLIFSANPSLGFAPSDISQLHVDETGRCKLETTFLGLNGAQSPLPGFLLEQIASESELGLRRSFLDFFNNRLLSLVHKLWRKYRYYVRYQPDATDSFSAQVFSLVGMADQDLLAKSSLNKSKMLSYAGILAGRSRSPQVVAGVIAHYFDLEQVSIRQWEPRSVRVAPEQRFQLGVKNCEIGENVTLGSQVQDCMGKFVVEIKNLSYQRFNDFLPSGKEYEPFCKLVEFVLREQLAFDLELELKEEASTQRSIGDSHVSLGWSTFLGEPKGKRKVQIQVNL</sequence>
<organism evidence="1 2">
    <name type="scientific">Vibrio marisflavi CECT 7928</name>
    <dbReference type="NCBI Taxonomy" id="634439"/>
    <lineage>
        <taxon>Bacteria</taxon>
        <taxon>Pseudomonadati</taxon>
        <taxon>Pseudomonadota</taxon>
        <taxon>Gammaproteobacteria</taxon>
        <taxon>Vibrionales</taxon>
        <taxon>Vibrionaceae</taxon>
        <taxon>Vibrio</taxon>
    </lineage>
</organism>
<dbReference type="InterPro" id="IPR010732">
    <property type="entry name" value="T6SS_TssG-like"/>
</dbReference>
<keyword evidence="2" id="KW-1185">Reference proteome</keyword>
<accession>A0ABM9A1H5</accession>
<name>A0ABM9A1H5_9VIBR</name>
<comment type="caution">
    <text evidence="1">The sequence shown here is derived from an EMBL/GenBank/DDBJ whole genome shotgun (WGS) entry which is preliminary data.</text>
</comment>
<dbReference type="Pfam" id="PF06996">
    <property type="entry name" value="T6SS_TssG"/>
    <property type="match status" value="1"/>
</dbReference>
<evidence type="ECO:0000313" key="2">
    <source>
        <dbReference type="Proteomes" id="UP000838748"/>
    </source>
</evidence>
<evidence type="ECO:0000313" key="1">
    <source>
        <dbReference type="EMBL" id="CAH0537449.1"/>
    </source>
</evidence>
<proteinExistence type="predicted"/>
<gene>
    <name evidence="1" type="ORF">VMF7928_01115</name>
</gene>